<dbReference type="PANTHER" id="PTHR24322">
    <property type="entry name" value="PKSB"/>
    <property type="match status" value="1"/>
</dbReference>
<dbReference type="EMBL" id="CAJHNH020000076">
    <property type="protein sequence ID" value="CAG5115123.1"/>
    <property type="molecule type" value="Genomic_DNA"/>
</dbReference>
<dbReference type="InterPro" id="IPR002347">
    <property type="entry name" value="SDR_fam"/>
</dbReference>
<proteinExistence type="predicted"/>
<protein>
    <submittedName>
        <fullName evidence="1">Uncharacterized protein</fullName>
    </submittedName>
</protein>
<dbReference type="GO" id="GO:0005811">
    <property type="term" value="C:lipid droplet"/>
    <property type="evidence" value="ECO:0007669"/>
    <property type="project" value="TreeGrafter"/>
</dbReference>
<accession>A0A8S3YD16</accession>
<dbReference type="PANTHER" id="PTHR24322:SF483">
    <property type="entry name" value="SHORT-CHAIN DEHYDROGENASE_REDUCTASE 3"/>
    <property type="match status" value="1"/>
</dbReference>
<dbReference type="GO" id="GO:0016616">
    <property type="term" value="F:oxidoreductase activity, acting on the CH-OH group of donors, NAD or NADP as acceptor"/>
    <property type="evidence" value="ECO:0007669"/>
    <property type="project" value="TreeGrafter"/>
</dbReference>
<dbReference type="OrthoDB" id="6251714at2759"/>
<dbReference type="Proteomes" id="UP000678393">
    <property type="component" value="Unassembled WGS sequence"/>
</dbReference>
<evidence type="ECO:0000313" key="1">
    <source>
        <dbReference type="EMBL" id="CAG5115123.1"/>
    </source>
</evidence>
<dbReference type="Pfam" id="PF00106">
    <property type="entry name" value="adh_short"/>
    <property type="match status" value="1"/>
</dbReference>
<name>A0A8S3YD16_9EUPU</name>
<organism evidence="1 2">
    <name type="scientific">Candidula unifasciata</name>
    <dbReference type="NCBI Taxonomy" id="100452"/>
    <lineage>
        <taxon>Eukaryota</taxon>
        <taxon>Metazoa</taxon>
        <taxon>Spiralia</taxon>
        <taxon>Lophotrochozoa</taxon>
        <taxon>Mollusca</taxon>
        <taxon>Gastropoda</taxon>
        <taxon>Heterobranchia</taxon>
        <taxon>Euthyneura</taxon>
        <taxon>Panpulmonata</taxon>
        <taxon>Eupulmonata</taxon>
        <taxon>Stylommatophora</taxon>
        <taxon>Helicina</taxon>
        <taxon>Helicoidea</taxon>
        <taxon>Geomitridae</taxon>
        <taxon>Candidula</taxon>
    </lineage>
</organism>
<dbReference type="SUPFAM" id="SSF51735">
    <property type="entry name" value="NAD(P)-binding Rossmann-fold domains"/>
    <property type="match status" value="1"/>
</dbReference>
<gene>
    <name evidence="1" type="ORF">CUNI_LOCUS681</name>
</gene>
<evidence type="ECO:0000313" key="2">
    <source>
        <dbReference type="Proteomes" id="UP000678393"/>
    </source>
</evidence>
<comment type="caution">
    <text evidence="1">The sequence shown here is derived from an EMBL/GenBank/DDBJ whole genome shotgun (WGS) entry which is preliminary data.</text>
</comment>
<sequence length="106" mass="11990">MVFEKLRSAGALLWRIFVMILHDVFRKIVPAPKKNISSDIILITGGGRGIGRRLALHFAKFHPKHIILWGRTQKTLAQTARDVQDEGVNCAYMVCDVSAREQVYSL</sequence>
<feature type="non-terminal residue" evidence="1">
    <location>
        <position position="1"/>
    </location>
</feature>
<keyword evidence="2" id="KW-1185">Reference proteome</keyword>
<dbReference type="InterPro" id="IPR036291">
    <property type="entry name" value="NAD(P)-bd_dom_sf"/>
</dbReference>
<reference evidence="1" key="1">
    <citation type="submission" date="2021-04" db="EMBL/GenBank/DDBJ databases">
        <authorList>
            <consortium name="Molecular Ecology Group"/>
        </authorList>
    </citation>
    <scope>NUCLEOTIDE SEQUENCE</scope>
</reference>
<dbReference type="Gene3D" id="3.40.50.720">
    <property type="entry name" value="NAD(P)-binding Rossmann-like Domain"/>
    <property type="match status" value="1"/>
</dbReference>
<dbReference type="AlphaFoldDB" id="A0A8S3YD16"/>